<dbReference type="EMBL" id="JACHMY010000001">
    <property type="protein sequence ID" value="MBB5840507.1"/>
    <property type="molecule type" value="Genomic_DNA"/>
</dbReference>
<dbReference type="RefSeq" id="WP_184802914.1">
    <property type="nucleotide sequence ID" value="NZ_JACHMY010000001.1"/>
</dbReference>
<name>A0A7W9JEU9_9ACTN</name>
<dbReference type="Proteomes" id="UP000549971">
    <property type="component" value="Unassembled WGS sequence"/>
</dbReference>
<proteinExistence type="predicted"/>
<dbReference type="AlphaFoldDB" id="A0A7W9JEU9"/>
<protein>
    <submittedName>
        <fullName evidence="2">Uncharacterized protein</fullName>
    </submittedName>
</protein>
<organism evidence="2 3">
    <name type="scientific">Kribbella italica</name>
    <dbReference type="NCBI Taxonomy" id="1540520"/>
    <lineage>
        <taxon>Bacteria</taxon>
        <taxon>Bacillati</taxon>
        <taxon>Actinomycetota</taxon>
        <taxon>Actinomycetes</taxon>
        <taxon>Propionibacteriales</taxon>
        <taxon>Kribbellaceae</taxon>
        <taxon>Kribbella</taxon>
    </lineage>
</organism>
<gene>
    <name evidence="2" type="ORF">HDA39_007241</name>
</gene>
<accession>A0A7W9JEU9</accession>
<comment type="caution">
    <text evidence="2">The sequence shown here is derived from an EMBL/GenBank/DDBJ whole genome shotgun (WGS) entry which is preliminary data.</text>
</comment>
<keyword evidence="3" id="KW-1185">Reference proteome</keyword>
<evidence type="ECO:0000256" key="1">
    <source>
        <dbReference type="SAM" id="MobiDB-lite"/>
    </source>
</evidence>
<sequence length="108" mass="11856">MTFYDANSGEREDRIIIGYDFTDHSVAGINLACNGQTAKVVIDLGANPIEIELVTGSVTAISHLIDALYEARALLEDHQVTHVTHVTDNESSTEEPLYIPGDWTEDQP</sequence>
<reference evidence="2 3" key="1">
    <citation type="submission" date="2020-08" db="EMBL/GenBank/DDBJ databases">
        <title>Sequencing the genomes of 1000 actinobacteria strains.</title>
        <authorList>
            <person name="Klenk H.-P."/>
        </authorList>
    </citation>
    <scope>NUCLEOTIDE SEQUENCE [LARGE SCALE GENOMIC DNA]</scope>
    <source>
        <strain evidence="2 3">DSM 28967</strain>
    </source>
</reference>
<feature type="region of interest" description="Disordered" evidence="1">
    <location>
        <begin position="84"/>
        <end position="108"/>
    </location>
</feature>
<evidence type="ECO:0000313" key="2">
    <source>
        <dbReference type="EMBL" id="MBB5840507.1"/>
    </source>
</evidence>
<evidence type="ECO:0000313" key="3">
    <source>
        <dbReference type="Proteomes" id="UP000549971"/>
    </source>
</evidence>